<dbReference type="AlphaFoldDB" id="A0A0F9TEC3"/>
<accession>A0A0F9TEC3</accession>
<gene>
    <name evidence="1" type="ORF">LCGC14_0337740</name>
</gene>
<proteinExistence type="predicted"/>
<evidence type="ECO:0000313" key="1">
    <source>
        <dbReference type="EMBL" id="KKN79570.1"/>
    </source>
</evidence>
<sequence length="182" mass="20888">LVLDEIEEMYVQRFQLYQQYMPDNMEIAVLEGEEWSPREFNRDSIRGQFKFEIEADAVSGNKLARFDLSLTLFRELGQILTQIHPIGMIELARKVLRDSGDKDVSKILPPEVEEMVQRAQEREAQLKEQEGQVDMASKLAQTEIMEARADSEKEKQQAEIFEKGLKGIALIEEMNQPAGAAK</sequence>
<dbReference type="EMBL" id="LAZR01000244">
    <property type="protein sequence ID" value="KKN79570.1"/>
    <property type="molecule type" value="Genomic_DNA"/>
</dbReference>
<feature type="non-terminal residue" evidence="1">
    <location>
        <position position="1"/>
    </location>
</feature>
<organism evidence="1">
    <name type="scientific">marine sediment metagenome</name>
    <dbReference type="NCBI Taxonomy" id="412755"/>
    <lineage>
        <taxon>unclassified sequences</taxon>
        <taxon>metagenomes</taxon>
        <taxon>ecological metagenomes</taxon>
    </lineage>
</organism>
<protein>
    <submittedName>
        <fullName evidence="1">Uncharacterized protein</fullName>
    </submittedName>
</protein>
<reference evidence="1" key="1">
    <citation type="journal article" date="2015" name="Nature">
        <title>Complex archaea that bridge the gap between prokaryotes and eukaryotes.</title>
        <authorList>
            <person name="Spang A."/>
            <person name="Saw J.H."/>
            <person name="Jorgensen S.L."/>
            <person name="Zaremba-Niedzwiedzka K."/>
            <person name="Martijn J."/>
            <person name="Lind A.E."/>
            <person name="van Eijk R."/>
            <person name="Schleper C."/>
            <person name="Guy L."/>
            <person name="Ettema T.J."/>
        </authorList>
    </citation>
    <scope>NUCLEOTIDE SEQUENCE</scope>
</reference>
<name>A0A0F9TEC3_9ZZZZ</name>
<comment type="caution">
    <text evidence="1">The sequence shown here is derived from an EMBL/GenBank/DDBJ whole genome shotgun (WGS) entry which is preliminary data.</text>
</comment>